<evidence type="ECO:0000256" key="1">
    <source>
        <dbReference type="SAM" id="Phobius"/>
    </source>
</evidence>
<proteinExistence type="predicted"/>
<gene>
    <name evidence="2" type="ORF">DW641_02960</name>
</gene>
<name>A0A414S4I8_9FIRM</name>
<feature type="transmembrane region" description="Helical" evidence="1">
    <location>
        <begin position="44"/>
        <end position="64"/>
    </location>
</feature>
<keyword evidence="1" id="KW-0812">Transmembrane</keyword>
<protein>
    <submittedName>
        <fullName evidence="2">Uncharacterized protein</fullName>
    </submittedName>
</protein>
<reference evidence="2 3" key="1">
    <citation type="submission" date="2018-08" db="EMBL/GenBank/DDBJ databases">
        <title>A genome reference for cultivated species of the human gut microbiota.</title>
        <authorList>
            <person name="Zou Y."/>
            <person name="Xue W."/>
            <person name="Luo G."/>
        </authorList>
    </citation>
    <scope>NUCLEOTIDE SEQUENCE [LARGE SCALE GENOMIC DNA]</scope>
    <source>
        <strain evidence="2 3">AM23-13</strain>
    </source>
</reference>
<evidence type="ECO:0000313" key="3">
    <source>
        <dbReference type="Proteomes" id="UP000284112"/>
    </source>
</evidence>
<evidence type="ECO:0000313" key="2">
    <source>
        <dbReference type="EMBL" id="RHG10507.1"/>
    </source>
</evidence>
<dbReference type="AlphaFoldDB" id="A0A414S4I8"/>
<feature type="transmembrane region" description="Helical" evidence="1">
    <location>
        <begin position="12"/>
        <end position="32"/>
    </location>
</feature>
<dbReference type="Proteomes" id="UP000284112">
    <property type="component" value="Unassembled WGS sequence"/>
</dbReference>
<sequence length="120" mass="13870">MIKTFENCSPEYQITIICFFIFLTLLYMILVIYEGTGKRQRKMLLLDSALLIVIFLITSGLCARQRMFKIPYVILIVMGICGFLYVGMKIVGIHKYRKNCLRENAVQESLDNLPSGIVFF</sequence>
<feature type="transmembrane region" description="Helical" evidence="1">
    <location>
        <begin position="70"/>
        <end position="88"/>
    </location>
</feature>
<accession>A0A414S4I8</accession>
<keyword evidence="1" id="KW-0472">Membrane</keyword>
<dbReference type="EMBL" id="QRHW01000003">
    <property type="protein sequence ID" value="RHG10507.1"/>
    <property type="molecule type" value="Genomic_DNA"/>
</dbReference>
<keyword evidence="1" id="KW-1133">Transmembrane helix</keyword>
<comment type="caution">
    <text evidence="2">The sequence shown here is derived from an EMBL/GenBank/DDBJ whole genome shotgun (WGS) entry which is preliminary data.</text>
</comment>
<organism evidence="2 3">
    <name type="scientific">Dorea longicatena</name>
    <dbReference type="NCBI Taxonomy" id="88431"/>
    <lineage>
        <taxon>Bacteria</taxon>
        <taxon>Bacillati</taxon>
        <taxon>Bacillota</taxon>
        <taxon>Clostridia</taxon>
        <taxon>Lachnospirales</taxon>
        <taxon>Lachnospiraceae</taxon>
        <taxon>Dorea</taxon>
    </lineage>
</organism>